<keyword evidence="3" id="KW-0378">Hydrolase</keyword>
<dbReference type="NCBIfam" id="TIGR00231">
    <property type="entry name" value="small_GTP"/>
    <property type="match status" value="1"/>
</dbReference>
<evidence type="ECO:0000256" key="5">
    <source>
        <dbReference type="SAM" id="MobiDB-lite"/>
    </source>
</evidence>
<dbReference type="Gene3D" id="3.40.50.300">
    <property type="entry name" value="P-loop containing nucleotide triphosphate hydrolases"/>
    <property type="match status" value="1"/>
</dbReference>
<dbReference type="PROSITE" id="PS51419">
    <property type="entry name" value="RAB"/>
    <property type="match status" value="1"/>
</dbReference>
<reference evidence="6 7" key="1">
    <citation type="journal article" date="2017" name="Nat. Ecol. Evol.">
        <title>Scallop genome provides insights into evolution of bilaterian karyotype and development.</title>
        <authorList>
            <person name="Wang S."/>
            <person name="Zhang J."/>
            <person name="Jiao W."/>
            <person name="Li J."/>
            <person name="Xun X."/>
            <person name="Sun Y."/>
            <person name="Guo X."/>
            <person name="Huan P."/>
            <person name="Dong B."/>
            <person name="Zhang L."/>
            <person name="Hu X."/>
            <person name="Sun X."/>
            <person name="Wang J."/>
            <person name="Zhao C."/>
            <person name="Wang Y."/>
            <person name="Wang D."/>
            <person name="Huang X."/>
            <person name="Wang R."/>
            <person name="Lv J."/>
            <person name="Li Y."/>
            <person name="Zhang Z."/>
            <person name="Liu B."/>
            <person name="Lu W."/>
            <person name="Hui Y."/>
            <person name="Liang J."/>
            <person name="Zhou Z."/>
            <person name="Hou R."/>
            <person name="Li X."/>
            <person name="Liu Y."/>
            <person name="Li H."/>
            <person name="Ning X."/>
            <person name="Lin Y."/>
            <person name="Zhao L."/>
            <person name="Xing Q."/>
            <person name="Dou J."/>
            <person name="Li Y."/>
            <person name="Mao J."/>
            <person name="Guo H."/>
            <person name="Dou H."/>
            <person name="Li T."/>
            <person name="Mu C."/>
            <person name="Jiang W."/>
            <person name="Fu Q."/>
            <person name="Fu X."/>
            <person name="Miao Y."/>
            <person name="Liu J."/>
            <person name="Yu Q."/>
            <person name="Li R."/>
            <person name="Liao H."/>
            <person name="Li X."/>
            <person name="Kong Y."/>
            <person name="Jiang Z."/>
            <person name="Chourrout D."/>
            <person name="Li R."/>
            <person name="Bao Z."/>
        </authorList>
    </citation>
    <scope>NUCLEOTIDE SEQUENCE [LARGE SCALE GENOMIC DNA]</scope>
    <source>
        <strain evidence="6 7">PY_sf001</strain>
    </source>
</reference>
<evidence type="ECO:0000313" key="6">
    <source>
        <dbReference type="EMBL" id="OWF45542.1"/>
    </source>
</evidence>
<dbReference type="PANTHER" id="PTHR45704">
    <property type="entry name" value="RAS-LIKE FAMILY MEMBER 11"/>
    <property type="match status" value="1"/>
</dbReference>
<dbReference type="AlphaFoldDB" id="A0A210Q9X6"/>
<dbReference type="EMBL" id="NEDP02004470">
    <property type="protein sequence ID" value="OWF45542.1"/>
    <property type="molecule type" value="Genomic_DNA"/>
</dbReference>
<dbReference type="InterPro" id="IPR051065">
    <property type="entry name" value="Ras-related_GTPase"/>
</dbReference>
<dbReference type="PRINTS" id="PR00449">
    <property type="entry name" value="RASTRNSFRMNG"/>
</dbReference>
<dbReference type="SUPFAM" id="SSF52540">
    <property type="entry name" value="P-loop containing nucleoside triphosphate hydrolases"/>
    <property type="match status" value="1"/>
</dbReference>
<protein>
    <recommendedName>
        <fullName evidence="2">small monomeric GTPase</fullName>
        <ecNumber evidence="2">3.6.5.2</ecNumber>
    </recommendedName>
</protein>
<name>A0A210Q9X6_MIZYE</name>
<dbReference type="Pfam" id="PF00071">
    <property type="entry name" value="Ras"/>
    <property type="match status" value="1"/>
</dbReference>
<evidence type="ECO:0000256" key="1">
    <source>
        <dbReference type="ARBA" id="ARBA00008344"/>
    </source>
</evidence>
<dbReference type="InterPro" id="IPR005225">
    <property type="entry name" value="Small_GTP-bd"/>
</dbReference>
<sequence length="230" mass="26085">MHDLSIKNKTMNGSRYRSNGSDSKDTIFKVVLLGCPGVGKTALTVRFLTKRFIGEYCPTLESIYKYRTNFDDDEVKMEILDTAGQMEEGWKDGYALWGDCFVFVYSITDKDSFDEIINIKRQVENVRHSTAISGILVGNKSDLLHDRQVPVNHGMELADEIGCKFYEVSAADWTQVSVISDMFQDLFRECRRAKNAREGRQRKASSSVRFKQAIQKVISGKAPARRTLSA</sequence>
<evidence type="ECO:0000256" key="4">
    <source>
        <dbReference type="ARBA" id="ARBA00048098"/>
    </source>
</evidence>
<dbReference type="SMART" id="SM00174">
    <property type="entry name" value="RHO"/>
    <property type="match status" value="1"/>
</dbReference>
<dbReference type="SMART" id="SM00175">
    <property type="entry name" value="RAB"/>
    <property type="match status" value="1"/>
</dbReference>
<keyword evidence="7" id="KW-1185">Reference proteome</keyword>
<dbReference type="STRING" id="6573.A0A210Q9X6"/>
<dbReference type="InterPro" id="IPR001806">
    <property type="entry name" value="Small_GTPase"/>
</dbReference>
<dbReference type="FunFam" id="3.40.50.300:FF:001447">
    <property type="entry name" value="Ras-related protein Rab-1B"/>
    <property type="match status" value="1"/>
</dbReference>
<dbReference type="OrthoDB" id="18798at2759"/>
<comment type="catalytic activity">
    <reaction evidence="4">
        <text>GTP + H2O = GDP + phosphate + H(+)</text>
        <dbReference type="Rhea" id="RHEA:19669"/>
        <dbReference type="ChEBI" id="CHEBI:15377"/>
        <dbReference type="ChEBI" id="CHEBI:15378"/>
        <dbReference type="ChEBI" id="CHEBI:37565"/>
        <dbReference type="ChEBI" id="CHEBI:43474"/>
        <dbReference type="ChEBI" id="CHEBI:58189"/>
        <dbReference type="EC" id="3.6.5.2"/>
    </reaction>
</comment>
<comment type="caution">
    <text evidence="6">The sequence shown here is derived from an EMBL/GenBank/DDBJ whole genome shotgun (WGS) entry which is preliminary data.</text>
</comment>
<dbReference type="PROSITE" id="PS51421">
    <property type="entry name" value="RAS"/>
    <property type="match status" value="1"/>
</dbReference>
<dbReference type="Proteomes" id="UP000242188">
    <property type="component" value="Unassembled WGS sequence"/>
</dbReference>
<dbReference type="EC" id="3.6.5.2" evidence="2"/>
<evidence type="ECO:0000256" key="2">
    <source>
        <dbReference type="ARBA" id="ARBA00011984"/>
    </source>
</evidence>
<feature type="compositionally biased region" description="Polar residues" evidence="5">
    <location>
        <begin position="7"/>
        <end position="21"/>
    </location>
</feature>
<feature type="region of interest" description="Disordered" evidence="5">
    <location>
        <begin position="1"/>
        <end position="21"/>
    </location>
</feature>
<gene>
    <name evidence="6" type="ORF">KP79_PYT07061</name>
</gene>
<proteinExistence type="inferred from homology"/>
<comment type="similarity">
    <text evidence="1">Belongs to the small GTPase superfamily. Ras family.</text>
</comment>
<dbReference type="SMART" id="SM00173">
    <property type="entry name" value="RAS"/>
    <property type="match status" value="1"/>
</dbReference>
<accession>A0A210Q9X6</accession>
<dbReference type="InterPro" id="IPR027417">
    <property type="entry name" value="P-loop_NTPase"/>
</dbReference>
<organism evidence="6 7">
    <name type="scientific">Mizuhopecten yessoensis</name>
    <name type="common">Japanese scallop</name>
    <name type="synonym">Patinopecten yessoensis</name>
    <dbReference type="NCBI Taxonomy" id="6573"/>
    <lineage>
        <taxon>Eukaryota</taxon>
        <taxon>Metazoa</taxon>
        <taxon>Spiralia</taxon>
        <taxon>Lophotrochozoa</taxon>
        <taxon>Mollusca</taxon>
        <taxon>Bivalvia</taxon>
        <taxon>Autobranchia</taxon>
        <taxon>Pteriomorphia</taxon>
        <taxon>Pectinida</taxon>
        <taxon>Pectinoidea</taxon>
        <taxon>Pectinidae</taxon>
        <taxon>Mizuhopecten</taxon>
    </lineage>
</organism>
<dbReference type="GO" id="GO:0003925">
    <property type="term" value="F:G protein activity"/>
    <property type="evidence" value="ECO:0007669"/>
    <property type="project" value="UniProtKB-EC"/>
</dbReference>
<evidence type="ECO:0000313" key="7">
    <source>
        <dbReference type="Proteomes" id="UP000242188"/>
    </source>
</evidence>
<dbReference type="GO" id="GO:0005525">
    <property type="term" value="F:GTP binding"/>
    <property type="evidence" value="ECO:0007669"/>
    <property type="project" value="InterPro"/>
</dbReference>
<evidence type="ECO:0000256" key="3">
    <source>
        <dbReference type="ARBA" id="ARBA00022801"/>
    </source>
</evidence>